<dbReference type="EMBL" id="LAZR01042962">
    <property type="protein sequence ID" value="KKL08234.1"/>
    <property type="molecule type" value="Genomic_DNA"/>
</dbReference>
<dbReference type="AlphaFoldDB" id="A0A0F9AFE2"/>
<feature type="non-terminal residue" evidence="1">
    <location>
        <position position="271"/>
    </location>
</feature>
<accession>A0A0F9AFE2</accession>
<organism evidence="1">
    <name type="scientific">marine sediment metagenome</name>
    <dbReference type="NCBI Taxonomy" id="412755"/>
    <lineage>
        <taxon>unclassified sequences</taxon>
        <taxon>metagenomes</taxon>
        <taxon>ecological metagenomes</taxon>
    </lineage>
</organism>
<gene>
    <name evidence="1" type="ORF">LCGC14_2577880</name>
</gene>
<name>A0A0F9AFE2_9ZZZZ</name>
<evidence type="ECO:0000313" key="1">
    <source>
        <dbReference type="EMBL" id="KKL08234.1"/>
    </source>
</evidence>
<reference evidence="1" key="1">
    <citation type="journal article" date="2015" name="Nature">
        <title>Complex archaea that bridge the gap between prokaryotes and eukaryotes.</title>
        <authorList>
            <person name="Spang A."/>
            <person name="Saw J.H."/>
            <person name="Jorgensen S.L."/>
            <person name="Zaremba-Niedzwiedzka K."/>
            <person name="Martijn J."/>
            <person name="Lind A.E."/>
            <person name="van Eijk R."/>
            <person name="Schleper C."/>
            <person name="Guy L."/>
            <person name="Ettema T.J."/>
        </authorList>
    </citation>
    <scope>NUCLEOTIDE SEQUENCE</scope>
</reference>
<sequence length="271" mass="29320">MSKRLIPGHEYPKVNEDGGVQLTSDITLQDYMKWFGDRTLLSGGAITDNGNGTVAIASLTGWVKATDSETADGKFFDWASPGNTAALTDMTTNYVYVDYNGGTPQLVVSTSITTHGFKLDHILIGTCFRDGAKIHFHQVETIGIGRINRSDMHHREEHPVHRATGVVTSSVGTRNLGVTTGVLYEGNSRHTTHPFTTPNSGTADATEANTLHDADGGFATTDVGKTVHNTTDDTYATVTAFVDSGQLTLDADIFISGENYDLDIFSYWYTS</sequence>
<proteinExistence type="predicted"/>
<protein>
    <submittedName>
        <fullName evidence="1">Uncharacterized protein</fullName>
    </submittedName>
</protein>
<comment type="caution">
    <text evidence="1">The sequence shown here is derived from an EMBL/GenBank/DDBJ whole genome shotgun (WGS) entry which is preliminary data.</text>
</comment>